<dbReference type="EMBL" id="CM029046">
    <property type="protein sequence ID" value="KAG2588180.1"/>
    <property type="molecule type" value="Genomic_DNA"/>
</dbReference>
<gene>
    <name evidence="1" type="ORF">PVAP13_5NG208962</name>
</gene>
<sequence length="214" mass="24492">MQEVSLKRDLKGRILGLSAVEKLRAKQQSRLTAVRAADANSKLFFLRINGRKRKNFIQKIQTTTETVYDHKDKEKLIHRHFSNLFGTPAQQRFTLDWEALGLHPIDLRALEEDFTEEEVHAVIHDLAVDKAPGPDGFIGAFFKASWQVIKSDLMAAINHFCSQQSQHFKHLNSAHMVLIPKKMEANFLTDFRPISLTASPSWCPSYSPIGWRLI</sequence>
<dbReference type="PANTHER" id="PTHR19446">
    <property type="entry name" value="REVERSE TRANSCRIPTASES"/>
    <property type="match status" value="1"/>
</dbReference>
<name>A0A8T0RS72_PANVG</name>
<accession>A0A8T0RS72</accession>
<dbReference type="Proteomes" id="UP000823388">
    <property type="component" value="Chromosome 5N"/>
</dbReference>
<dbReference type="AlphaFoldDB" id="A0A8T0RS72"/>
<reference evidence="1" key="1">
    <citation type="submission" date="2020-05" db="EMBL/GenBank/DDBJ databases">
        <title>WGS assembly of Panicum virgatum.</title>
        <authorList>
            <person name="Lovell J.T."/>
            <person name="Jenkins J."/>
            <person name="Shu S."/>
            <person name="Juenger T.E."/>
            <person name="Schmutz J."/>
        </authorList>
    </citation>
    <scope>NUCLEOTIDE SEQUENCE</scope>
    <source>
        <strain evidence="1">AP13</strain>
    </source>
</reference>
<comment type="caution">
    <text evidence="1">The sequence shown here is derived from an EMBL/GenBank/DDBJ whole genome shotgun (WGS) entry which is preliminary data.</text>
</comment>
<protein>
    <submittedName>
        <fullName evidence="1">Uncharacterized protein</fullName>
    </submittedName>
</protein>
<evidence type="ECO:0000313" key="2">
    <source>
        <dbReference type="Proteomes" id="UP000823388"/>
    </source>
</evidence>
<organism evidence="1 2">
    <name type="scientific">Panicum virgatum</name>
    <name type="common">Blackwell switchgrass</name>
    <dbReference type="NCBI Taxonomy" id="38727"/>
    <lineage>
        <taxon>Eukaryota</taxon>
        <taxon>Viridiplantae</taxon>
        <taxon>Streptophyta</taxon>
        <taxon>Embryophyta</taxon>
        <taxon>Tracheophyta</taxon>
        <taxon>Spermatophyta</taxon>
        <taxon>Magnoliopsida</taxon>
        <taxon>Liliopsida</taxon>
        <taxon>Poales</taxon>
        <taxon>Poaceae</taxon>
        <taxon>PACMAD clade</taxon>
        <taxon>Panicoideae</taxon>
        <taxon>Panicodae</taxon>
        <taxon>Paniceae</taxon>
        <taxon>Panicinae</taxon>
        <taxon>Panicum</taxon>
        <taxon>Panicum sect. Hiantes</taxon>
    </lineage>
</organism>
<proteinExistence type="predicted"/>
<evidence type="ECO:0000313" key="1">
    <source>
        <dbReference type="EMBL" id="KAG2588180.1"/>
    </source>
</evidence>
<keyword evidence="2" id="KW-1185">Reference proteome</keyword>